<comment type="similarity">
    <text evidence="3">Belongs to the HARBI1 family.</text>
</comment>
<evidence type="ECO:0000256" key="3">
    <source>
        <dbReference type="ARBA" id="ARBA00006958"/>
    </source>
</evidence>
<keyword evidence="5" id="KW-0479">Metal-binding</keyword>
<dbReference type="Pfam" id="PF13359">
    <property type="entry name" value="DDE_Tnp_4"/>
    <property type="match status" value="1"/>
</dbReference>
<evidence type="ECO:0000256" key="7">
    <source>
        <dbReference type="ARBA" id="ARBA00023242"/>
    </source>
</evidence>
<dbReference type="Proteomes" id="UP001314205">
    <property type="component" value="Unassembled WGS sequence"/>
</dbReference>
<name>A0AAV1KKH3_9NEOP</name>
<evidence type="ECO:0000256" key="1">
    <source>
        <dbReference type="ARBA" id="ARBA00001968"/>
    </source>
</evidence>
<dbReference type="EMBL" id="CAVLGL010000035">
    <property type="protein sequence ID" value="CAK1582256.1"/>
    <property type="molecule type" value="Genomic_DNA"/>
</dbReference>
<keyword evidence="7" id="KW-0539">Nucleus</keyword>
<sequence length="411" mass="47238">MNSRKQLKRRFNYLLKNLSILLLNELIEMVENEITKNKRQWVRKWIDDRNETGGSALLLKQLRFEDPAEYKLAMRMSPQNFDELLSMISSSIQRHDTFMRDALPAKIKLEITLTFLASVMNYRFLSHFYRVSKPAISQLIPEVCWAIYTALKTHIKIPEREEEWKIIEDGFNTKWNFPSCYGAIDGKHIIIKAPPNSGSEFYNYKKTNSTVLLALVDHDYCFSYIGVGANGNASDGGVFKNSSLYRRLEDGLLPTNGVIVGDAAFPLKNYLLKPYPGTQLSTAEKVSNYRLSRARRISENAFGILVSRFRVFEKAIPTHVDTVDAIVCAACALHNWLRKRSSSYITSTCVDREDNDGQIIEGTWRSEINPLPSISEQQRGNHSMTAKEKRDLYRNFFMTAGSVPWQLDRIH</sequence>
<gene>
    <name evidence="9" type="ORF">PARMNEM_LOCUS3814</name>
</gene>
<organism evidence="9 10">
    <name type="scientific">Parnassius mnemosyne</name>
    <name type="common">clouded apollo</name>
    <dbReference type="NCBI Taxonomy" id="213953"/>
    <lineage>
        <taxon>Eukaryota</taxon>
        <taxon>Metazoa</taxon>
        <taxon>Ecdysozoa</taxon>
        <taxon>Arthropoda</taxon>
        <taxon>Hexapoda</taxon>
        <taxon>Insecta</taxon>
        <taxon>Pterygota</taxon>
        <taxon>Neoptera</taxon>
        <taxon>Endopterygota</taxon>
        <taxon>Lepidoptera</taxon>
        <taxon>Glossata</taxon>
        <taxon>Ditrysia</taxon>
        <taxon>Papilionoidea</taxon>
        <taxon>Papilionidae</taxon>
        <taxon>Parnassiinae</taxon>
        <taxon>Parnassini</taxon>
        <taxon>Parnassius</taxon>
        <taxon>Driopa</taxon>
    </lineage>
</organism>
<dbReference type="AlphaFoldDB" id="A0AAV1KKH3"/>
<evidence type="ECO:0000256" key="4">
    <source>
        <dbReference type="ARBA" id="ARBA00022722"/>
    </source>
</evidence>
<evidence type="ECO:0000256" key="6">
    <source>
        <dbReference type="ARBA" id="ARBA00022801"/>
    </source>
</evidence>
<protein>
    <recommendedName>
        <fullName evidence="8">DDE Tnp4 domain-containing protein</fullName>
    </recommendedName>
</protein>
<reference evidence="9 10" key="1">
    <citation type="submission" date="2023-11" db="EMBL/GenBank/DDBJ databases">
        <authorList>
            <person name="Hedman E."/>
            <person name="Englund M."/>
            <person name="Stromberg M."/>
            <person name="Nyberg Akerstrom W."/>
            <person name="Nylinder S."/>
            <person name="Jareborg N."/>
            <person name="Kallberg Y."/>
            <person name="Kronander E."/>
        </authorList>
    </citation>
    <scope>NUCLEOTIDE SEQUENCE [LARGE SCALE GENOMIC DNA]</scope>
</reference>
<dbReference type="GO" id="GO:0016787">
    <property type="term" value="F:hydrolase activity"/>
    <property type="evidence" value="ECO:0007669"/>
    <property type="project" value="UniProtKB-KW"/>
</dbReference>
<comment type="subcellular location">
    <subcellularLocation>
        <location evidence="2">Nucleus</location>
    </subcellularLocation>
</comment>
<comment type="caution">
    <text evidence="9">The sequence shown here is derived from an EMBL/GenBank/DDBJ whole genome shotgun (WGS) entry which is preliminary data.</text>
</comment>
<feature type="domain" description="DDE Tnp4" evidence="8">
    <location>
        <begin position="184"/>
        <end position="335"/>
    </location>
</feature>
<accession>A0AAV1KKH3</accession>
<evidence type="ECO:0000313" key="9">
    <source>
        <dbReference type="EMBL" id="CAK1582256.1"/>
    </source>
</evidence>
<keyword evidence="6" id="KW-0378">Hydrolase</keyword>
<dbReference type="PANTHER" id="PTHR22930:SF269">
    <property type="entry name" value="NUCLEASE HARBI1-LIKE PROTEIN"/>
    <property type="match status" value="1"/>
</dbReference>
<dbReference type="GO" id="GO:0046872">
    <property type="term" value="F:metal ion binding"/>
    <property type="evidence" value="ECO:0007669"/>
    <property type="project" value="UniProtKB-KW"/>
</dbReference>
<comment type="cofactor">
    <cofactor evidence="1">
        <name>a divalent metal cation</name>
        <dbReference type="ChEBI" id="CHEBI:60240"/>
    </cofactor>
</comment>
<evidence type="ECO:0000313" key="10">
    <source>
        <dbReference type="Proteomes" id="UP001314205"/>
    </source>
</evidence>
<dbReference type="PANTHER" id="PTHR22930">
    <property type="match status" value="1"/>
</dbReference>
<evidence type="ECO:0000259" key="8">
    <source>
        <dbReference type="Pfam" id="PF13359"/>
    </source>
</evidence>
<keyword evidence="4" id="KW-0540">Nuclease</keyword>
<proteinExistence type="inferred from homology"/>
<keyword evidence="10" id="KW-1185">Reference proteome</keyword>
<evidence type="ECO:0000256" key="5">
    <source>
        <dbReference type="ARBA" id="ARBA00022723"/>
    </source>
</evidence>
<dbReference type="InterPro" id="IPR045249">
    <property type="entry name" value="HARBI1-like"/>
</dbReference>
<dbReference type="GO" id="GO:0004518">
    <property type="term" value="F:nuclease activity"/>
    <property type="evidence" value="ECO:0007669"/>
    <property type="project" value="UniProtKB-KW"/>
</dbReference>
<evidence type="ECO:0000256" key="2">
    <source>
        <dbReference type="ARBA" id="ARBA00004123"/>
    </source>
</evidence>
<dbReference type="GO" id="GO:0005634">
    <property type="term" value="C:nucleus"/>
    <property type="evidence" value="ECO:0007669"/>
    <property type="project" value="UniProtKB-SubCell"/>
</dbReference>
<dbReference type="InterPro" id="IPR027806">
    <property type="entry name" value="HARBI1_dom"/>
</dbReference>